<keyword evidence="2" id="KW-1185">Reference proteome</keyword>
<sequence>MFFVIAVCSVVLGQNYPVGIEAKRVFKEGFPALIAFRGEMHRPSHRSYEAWSQSLEDYSVVIRKFWNEELNVHPESPAWAQRYLAAHPVTLFLWHLNGEARAAREHPEVQARYFPGHWALHTGSAVDGSVERGSSVLKVEHVDRFSMKGYIDRREREWHAPDLVLVERFPDGRLNWKKTEYARLTSVDLTTGTIEVDRGLYGSEVQDYNGLYVAPIVGGVWGGQILWFYNHASTCPRDANGQQASDLFVDEIVSKFDPKTGELKGFGGVAFDVTYWVARWPDMDVNVDGVTDLDGYVDGRNVWREGMVAWAERLRARMGPEFIIVGDGGSDKHQRAVGVFSGMEAEGFPYHHDAFRGYSTPINHFDYWTAFGKVAYPFNFSALKFKSDFDLENQEQYARLGLGTLSSLGVYATSVSDEESGAPLDEFVAGHRGQVHWLGQAVGPVLRLEEAMPDLLDGAGVRWGEPLLAKLELHGASMRQGGGNTLILEGNDDDPLAPMTLTLKGLKRPAGDIVLSFEVISKEPLAPSLEGSAYPRAIKVSADELPEYEDSARKNGFYNDLEGVFGTEGFIRQSFYFRDVGDVDLDTLSLKITFEYQGAVALRNLKIHQGGQLFAREFEHGVVLSNPSLHERVFDLTSLFPDYDGAYYRISGTRKENDGSRIMHRDQVRVPALDAIFLEKR</sequence>
<accession>A0ABU1AUW2</accession>
<name>A0ABU1AUW2_9BACT</name>
<organism evidence="1 2">
    <name type="scientific">Thalassobacterium maritimum</name>
    <dbReference type="NCBI Taxonomy" id="3041265"/>
    <lineage>
        <taxon>Bacteria</taxon>
        <taxon>Pseudomonadati</taxon>
        <taxon>Verrucomicrobiota</taxon>
        <taxon>Opitutia</taxon>
        <taxon>Puniceicoccales</taxon>
        <taxon>Coraliomargaritaceae</taxon>
        <taxon>Thalassobacterium</taxon>
    </lineage>
</organism>
<gene>
    <name evidence="1" type="ORF">QEH52_10435</name>
</gene>
<protein>
    <submittedName>
        <fullName evidence="1">Uncharacterized protein</fullName>
    </submittedName>
</protein>
<proteinExistence type="predicted"/>
<evidence type="ECO:0000313" key="2">
    <source>
        <dbReference type="Proteomes" id="UP001225316"/>
    </source>
</evidence>
<dbReference type="Proteomes" id="UP001225316">
    <property type="component" value="Unassembled WGS sequence"/>
</dbReference>
<evidence type="ECO:0000313" key="1">
    <source>
        <dbReference type="EMBL" id="MDQ8207930.1"/>
    </source>
</evidence>
<reference evidence="1 2" key="1">
    <citation type="submission" date="2023-04" db="EMBL/GenBank/DDBJ databases">
        <title>A novel bacteria isolated from coastal sediment.</title>
        <authorList>
            <person name="Liu X.-J."/>
            <person name="Du Z.-J."/>
        </authorList>
    </citation>
    <scope>NUCLEOTIDE SEQUENCE [LARGE SCALE GENOMIC DNA]</scope>
    <source>
        <strain evidence="1 2">SDUM461003</strain>
    </source>
</reference>
<dbReference type="EMBL" id="JARXHW010000021">
    <property type="protein sequence ID" value="MDQ8207930.1"/>
    <property type="molecule type" value="Genomic_DNA"/>
</dbReference>
<dbReference type="RefSeq" id="WP_308950288.1">
    <property type="nucleotide sequence ID" value="NZ_JARXHW010000021.1"/>
</dbReference>
<comment type="caution">
    <text evidence="1">The sequence shown here is derived from an EMBL/GenBank/DDBJ whole genome shotgun (WGS) entry which is preliminary data.</text>
</comment>